<feature type="compositionally biased region" description="Polar residues" evidence="1">
    <location>
        <begin position="247"/>
        <end position="256"/>
    </location>
</feature>
<reference evidence="4" key="1">
    <citation type="submission" date="2025-08" db="UniProtKB">
        <authorList>
            <consortium name="RefSeq"/>
        </authorList>
    </citation>
    <scope>IDENTIFICATION</scope>
    <source>
        <tissue evidence="4">Tentacle</tissue>
    </source>
</reference>
<keyword evidence="3" id="KW-1185">Reference proteome</keyword>
<dbReference type="GeneID" id="116299970"/>
<proteinExistence type="predicted"/>
<feature type="compositionally biased region" description="Basic and acidic residues" evidence="1">
    <location>
        <begin position="292"/>
        <end position="311"/>
    </location>
</feature>
<evidence type="ECO:0000259" key="2">
    <source>
        <dbReference type="PROSITE" id="PS50812"/>
    </source>
</evidence>
<dbReference type="Pfam" id="PF00855">
    <property type="entry name" value="PWWP"/>
    <property type="match status" value="2"/>
</dbReference>
<evidence type="ECO:0000313" key="3">
    <source>
        <dbReference type="Proteomes" id="UP000515163"/>
    </source>
</evidence>
<name>A0A6P8IDS8_ACTTE</name>
<dbReference type="Proteomes" id="UP000515163">
    <property type="component" value="Unplaced"/>
</dbReference>
<feature type="domain" description="PWWP" evidence="2">
    <location>
        <begin position="350"/>
        <end position="404"/>
    </location>
</feature>
<dbReference type="KEGG" id="aten:116299970"/>
<dbReference type="FunCoup" id="A0A6P8IDS8">
    <property type="interactions" value="1538"/>
</dbReference>
<organism evidence="3 4">
    <name type="scientific">Actinia tenebrosa</name>
    <name type="common">Australian red waratah sea anemone</name>
    <dbReference type="NCBI Taxonomy" id="6105"/>
    <lineage>
        <taxon>Eukaryota</taxon>
        <taxon>Metazoa</taxon>
        <taxon>Cnidaria</taxon>
        <taxon>Anthozoa</taxon>
        <taxon>Hexacorallia</taxon>
        <taxon>Actiniaria</taxon>
        <taxon>Actiniidae</taxon>
        <taxon>Actinia</taxon>
    </lineage>
</organism>
<dbReference type="PROSITE" id="PS50812">
    <property type="entry name" value="PWWP"/>
    <property type="match status" value="1"/>
</dbReference>
<evidence type="ECO:0000313" key="4">
    <source>
        <dbReference type="RefSeq" id="XP_031564567.1"/>
    </source>
</evidence>
<feature type="region of interest" description="Disordered" evidence="1">
    <location>
        <begin position="456"/>
        <end position="489"/>
    </location>
</feature>
<feature type="compositionally biased region" description="Basic and acidic residues" evidence="1">
    <location>
        <begin position="275"/>
        <end position="285"/>
    </location>
</feature>
<feature type="compositionally biased region" description="Acidic residues" evidence="1">
    <location>
        <begin position="320"/>
        <end position="333"/>
    </location>
</feature>
<dbReference type="CDD" id="cd05162">
    <property type="entry name" value="PWWP"/>
    <property type="match status" value="1"/>
</dbReference>
<feature type="compositionally biased region" description="Polar residues" evidence="1">
    <location>
        <begin position="132"/>
        <end position="141"/>
    </location>
</feature>
<gene>
    <name evidence="4" type="primary">LOC116299970</name>
</gene>
<accession>A0A6P8IDS8</accession>
<dbReference type="AlphaFoldDB" id="A0A6P8IDS8"/>
<protein>
    <submittedName>
        <fullName evidence="4">PWWP domain-containing protein 2A-like isoform X1</fullName>
    </submittedName>
</protein>
<dbReference type="InterPro" id="IPR048795">
    <property type="entry name" value="PWP3A_3B_4_C"/>
</dbReference>
<dbReference type="InParanoid" id="A0A6P8IDS8"/>
<feature type="region of interest" description="Disordered" evidence="1">
    <location>
        <begin position="181"/>
        <end position="333"/>
    </location>
</feature>
<feature type="region of interest" description="Disordered" evidence="1">
    <location>
        <begin position="110"/>
        <end position="143"/>
    </location>
</feature>
<dbReference type="Gene3D" id="2.30.30.140">
    <property type="match status" value="2"/>
</dbReference>
<evidence type="ECO:0000256" key="1">
    <source>
        <dbReference type="SAM" id="MobiDB-lite"/>
    </source>
</evidence>
<dbReference type="OrthoDB" id="5970727at2759"/>
<dbReference type="RefSeq" id="XP_031564567.1">
    <property type="nucleotide sequence ID" value="XM_031708707.1"/>
</dbReference>
<feature type="compositionally biased region" description="Basic and acidic residues" evidence="1">
    <location>
        <begin position="465"/>
        <end position="485"/>
    </location>
</feature>
<sequence length="653" mass="75286">MMEKQFDVSDVVWARARKPKIEIFWPAQVVETEKASIRSKKKVIASVKFLGEDTYENIKDAKDIMEWDCKEQHDLIHSGRASIKAPQKKICFNKGIAEARRLFAENKGITSDDKNKTLNEAATSSKGKKSSEISVKQNNKTGAHERLNMNDSKEFKTNSDEPKVKRSKGIICENLVRRTSPRKAPVKKEEVHVNKRNSVTAKEVSNAKERSTQFVGKANENMKNEIAAKNSPVSKRKRKRQEVIKQNRFSAATLESTNEELNDSESPVKLSKKQGKNDAKQKITENKQQTKNVDKRTFPNDGKDDNSHRMEQGNSKENNDEGEWESDSCSDEELMEAALSPSSKDFKFELNDVVWAKLYRDPFWPAQVKRIIGNKKAKKIYVQFLGYDNKSCFSCKRVVPFACDSEKREEFVKDAMELDPQRFDEALVMAEDMVRRKALGIKEQNEEDKEVCKLVDTDDVEENSNDSKVDTSSVTDDKPEKETIVRKSSRNVKRPSKYKDILTYIREAKPFLKDIFEEKKACERHEIFKKGSAKEKNSLKRRSGFGPVADTDLEDDIMELLQDFYRELVGNKEDFSEITYISDVWLPEAIIYAVQKIERVDRKTAEYLFRRGSSQGTRSHRFTQRLKAKALTQEERKESVQRAEKSFRISLNL</sequence>
<dbReference type="SUPFAM" id="SSF63748">
    <property type="entry name" value="Tudor/PWWP/MBT"/>
    <property type="match status" value="2"/>
</dbReference>
<dbReference type="InterPro" id="IPR000313">
    <property type="entry name" value="PWWP_dom"/>
</dbReference>
<dbReference type="Pfam" id="PF20886">
    <property type="entry name" value="PWP3A-B_C"/>
    <property type="match status" value="1"/>
</dbReference>